<evidence type="ECO:0000313" key="2">
    <source>
        <dbReference type="Proteomes" id="UP000217696"/>
    </source>
</evidence>
<gene>
    <name evidence="1" type="ORF">CB4_03127</name>
</gene>
<name>A0A0U5BBE6_9BACL</name>
<evidence type="ECO:0000313" key="1">
    <source>
        <dbReference type="EMBL" id="BAU28950.1"/>
    </source>
</evidence>
<dbReference type="OrthoDB" id="2554267at2"/>
<dbReference type="Proteomes" id="UP000217696">
    <property type="component" value="Chromosome"/>
</dbReference>
<organism evidence="1 2">
    <name type="scientific">Aneurinibacillus soli</name>
    <dbReference type="NCBI Taxonomy" id="1500254"/>
    <lineage>
        <taxon>Bacteria</taxon>
        <taxon>Bacillati</taxon>
        <taxon>Bacillota</taxon>
        <taxon>Bacilli</taxon>
        <taxon>Bacillales</taxon>
        <taxon>Paenibacillaceae</taxon>
        <taxon>Aneurinibacillus group</taxon>
        <taxon>Aneurinibacillus</taxon>
    </lineage>
</organism>
<sequence length="281" mass="32274">MADEYVPLPDPELIQLKLGDQMLLLRETPDMIYERVANRVKGVIPTEQGSDFYVFNYPMCEEIAEQQIIFEYAWIQGFPIWADGEFLDWHGQKEFLRLPRIPGESDDSYRDRLIQAASEREGWGRKVDYARLARNAGAGYAKAVEYQRNDLSVDIYVTDLDGNPADESLCQRIREAIETDRMALHDVMVHPAIVNAVNIESKLFFSPDITDEQIRQAEQLIMNRIMQYTEKNTFLRYHAIGALFLIPGVTIDYTAYTVNGGADNIQTPEGAVNVVKWRRLT</sequence>
<dbReference type="KEGG" id="asoc:CB4_03127"/>
<dbReference type="RefSeq" id="WP_096466641.1">
    <property type="nucleotide sequence ID" value="NZ_AP017312.1"/>
</dbReference>
<keyword evidence="2" id="KW-1185">Reference proteome</keyword>
<proteinExistence type="predicted"/>
<dbReference type="EMBL" id="AP017312">
    <property type="protein sequence ID" value="BAU28950.1"/>
    <property type="molecule type" value="Genomic_DNA"/>
</dbReference>
<protein>
    <submittedName>
        <fullName evidence="1">Baseplate J-like protein</fullName>
    </submittedName>
</protein>
<dbReference type="AlphaFoldDB" id="A0A0U5BBE6"/>
<accession>A0A0U5BBE6</accession>
<reference evidence="1 2" key="1">
    <citation type="submission" date="2015-12" db="EMBL/GenBank/DDBJ databases">
        <title>Genome sequence of Aneurinibacillus soli.</title>
        <authorList>
            <person name="Lee J.S."/>
            <person name="Lee K.C."/>
            <person name="Kim K.K."/>
            <person name="Lee B.W."/>
        </authorList>
    </citation>
    <scope>NUCLEOTIDE SEQUENCE [LARGE SCALE GENOMIC DNA]</scope>
    <source>
        <strain evidence="1 2">CB4</strain>
    </source>
</reference>